<dbReference type="PANTHER" id="PTHR44858:SF1">
    <property type="entry name" value="UDP-N-ACETYLGLUCOSAMINE--PEPTIDE N-ACETYLGLUCOSAMINYLTRANSFERASE SPINDLY-RELATED"/>
    <property type="match status" value="1"/>
</dbReference>
<keyword evidence="2" id="KW-0802">TPR repeat</keyword>
<keyword evidence="1" id="KW-0677">Repeat</keyword>
<reference evidence="3" key="1">
    <citation type="submission" date="2018-06" db="EMBL/GenBank/DDBJ databases">
        <authorList>
            <person name="Zhirakovskaya E."/>
        </authorList>
    </citation>
    <scope>NUCLEOTIDE SEQUENCE</scope>
</reference>
<evidence type="ECO:0000313" key="3">
    <source>
        <dbReference type="EMBL" id="VAX13335.1"/>
    </source>
</evidence>
<dbReference type="PROSITE" id="PS50293">
    <property type="entry name" value="TPR_REGION"/>
    <property type="match status" value="1"/>
</dbReference>
<evidence type="ECO:0000256" key="2">
    <source>
        <dbReference type="ARBA" id="ARBA00022803"/>
    </source>
</evidence>
<dbReference type="PROSITE" id="PS51257">
    <property type="entry name" value="PROKAR_LIPOPROTEIN"/>
    <property type="match status" value="1"/>
</dbReference>
<dbReference type="AlphaFoldDB" id="A0A3B1C3T0"/>
<dbReference type="Gene3D" id="1.25.40.10">
    <property type="entry name" value="Tetratricopeptide repeat domain"/>
    <property type="match status" value="4"/>
</dbReference>
<protein>
    <submittedName>
        <fullName evidence="3">Uncharacterized protein</fullName>
    </submittedName>
</protein>
<name>A0A3B1C3T0_9ZZZZ</name>
<dbReference type="EMBL" id="UOFZ01000113">
    <property type="protein sequence ID" value="VAX13335.1"/>
    <property type="molecule type" value="Genomic_DNA"/>
</dbReference>
<dbReference type="InterPro" id="IPR019734">
    <property type="entry name" value="TPR_rpt"/>
</dbReference>
<evidence type="ECO:0000256" key="1">
    <source>
        <dbReference type="ARBA" id="ARBA00022737"/>
    </source>
</evidence>
<gene>
    <name evidence="3" type="ORF">MNBD_GAMMA24-2072</name>
</gene>
<dbReference type="InterPro" id="IPR050498">
    <property type="entry name" value="Ycf3"/>
</dbReference>
<dbReference type="InterPro" id="IPR011990">
    <property type="entry name" value="TPR-like_helical_dom_sf"/>
</dbReference>
<dbReference type="GO" id="GO:0009279">
    <property type="term" value="C:cell outer membrane"/>
    <property type="evidence" value="ECO:0007669"/>
    <property type="project" value="TreeGrafter"/>
</dbReference>
<sequence>MKNKFLNFVCIILLAILLAGCDGENARKTKYYEKGKTYYEQGNYEKAKVELKNVLQIDPKFADAHYLFGEVEEKNKNLRAAYIHYRAAAELDDSNLDAHNKLARIYLLSGDLDKAQEQLDKIVAQDPKNAYIKMLKLLIVTRKGETDKAIAMAKNIVSENKNKTDAIFLLSNLYLRKKEIESAVKALVDGIKNNPDVIPLRLQLGGIYAMQKNYAAAEKMLKEIIALQPDELGYRQRLAKFYVNNTKEYNKAETVLRDAVELDTKDESRELILVEFLAKYKSIKEAETELLAAIDNHPDAFALRFALAKLYEKVKPEKVEATYKEIIDLKGTDPEGLKAKDLLAQVFLQQKKFKQASAYVDEVLDENPGDIHALLVKGKLALVNNDPVSAIADFRSIIKNRPEMVEASQLLAVAHVANNEPELAKEALIRGIEAAKSNPKAHLNYASYLIAQKNYKDANIEIDKALKVSPASLDVLKMKLNIGSLLTDKKMVSSTIDLIKKYYPDNAIGYEKSGDFNRAFKKYDKAILDYEKAIKLSGKMLPALASIIKINLSTKNYAEAIDRLNEISAKQPKNPIPLELLGEVYFAKNDFIKAKKYITEAINLSPKWSVPYGSLASIYLSRKDIPSAIKVYKSALLMIPNDPGIYTKLAQIYERTGKYDNAIRMYEKVLKINPGDALASNNLASILSDVRSDAESLQRAKKLALKFEKSSQPGFLDTLGWIYYKSADYPKSIEILSKVVDKQPKIALFQYHLGMAYYKSGDKENAKIYLQKSLASKQKFKGKNEIENILTKI</sequence>
<accession>A0A3B1C3T0</accession>
<dbReference type="SUPFAM" id="SSF48452">
    <property type="entry name" value="TPR-like"/>
    <property type="match status" value="4"/>
</dbReference>
<dbReference type="PROSITE" id="PS50005">
    <property type="entry name" value="TPR"/>
    <property type="match status" value="6"/>
</dbReference>
<dbReference type="Pfam" id="PF13414">
    <property type="entry name" value="TPR_11"/>
    <property type="match status" value="1"/>
</dbReference>
<dbReference type="GO" id="GO:0046813">
    <property type="term" value="P:receptor-mediated virion attachment to host cell"/>
    <property type="evidence" value="ECO:0007669"/>
    <property type="project" value="TreeGrafter"/>
</dbReference>
<dbReference type="Pfam" id="PF13432">
    <property type="entry name" value="TPR_16"/>
    <property type="match status" value="2"/>
</dbReference>
<organism evidence="3">
    <name type="scientific">hydrothermal vent metagenome</name>
    <dbReference type="NCBI Taxonomy" id="652676"/>
    <lineage>
        <taxon>unclassified sequences</taxon>
        <taxon>metagenomes</taxon>
        <taxon>ecological metagenomes</taxon>
    </lineage>
</organism>
<proteinExistence type="predicted"/>
<dbReference type="Pfam" id="PF14559">
    <property type="entry name" value="TPR_19"/>
    <property type="match status" value="2"/>
</dbReference>
<dbReference type="PANTHER" id="PTHR44858">
    <property type="entry name" value="TETRATRICOPEPTIDE REPEAT PROTEIN 6"/>
    <property type="match status" value="1"/>
</dbReference>
<dbReference type="SMART" id="SM00028">
    <property type="entry name" value="TPR"/>
    <property type="match status" value="16"/>
</dbReference>
<dbReference type="Pfam" id="PF13181">
    <property type="entry name" value="TPR_8"/>
    <property type="match status" value="3"/>
</dbReference>